<reference evidence="1 2" key="1">
    <citation type="submission" date="2016-07" db="EMBL/GenBank/DDBJ databases">
        <title>Detection of Helicobacter winghamensis from caecal content of red fox (Vulpes vulpes).</title>
        <authorList>
            <person name="Zanoni R.G."/>
            <person name="Florio D."/>
            <person name="Caffara M."/>
            <person name="Renzi M."/>
            <person name="Parisi A."/>
            <person name="Pasquali F."/>
            <person name="Manfreda G."/>
        </authorList>
    </citation>
    <scope>NUCLEOTIDE SEQUENCE [LARGE SCALE GENOMIC DNA]</scope>
    <source>
        <strain evidence="1 2">295_13</strain>
    </source>
</reference>
<name>A0A2N3PKT5_9HELI</name>
<dbReference type="EMBL" id="MBPK01000008">
    <property type="protein sequence ID" value="PKT82198.1"/>
    <property type="molecule type" value="Genomic_DNA"/>
</dbReference>
<evidence type="ECO:0000313" key="1">
    <source>
        <dbReference type="EMBL" id="PKT82198.1"/>
    </source>
</evidence>
<sequence length="353" mass="38739">MGLGILASLGNVANASTTLNENITINYDSDIHQYFNPMDDQNIINYKNNCTTNCEGSVNITFGNRSPFWELSGKDEGNDKERVHINIDNADLTLIDDGSFITNFNFNAKDITATDIRLQSIYGQSYTDARNFTLTGTQKPTGSVYSDDDKAKIASILLVNGYDNFNGGLNIDDSDKGGKGEGGNFRVYEKADIKNSLFVIECNDVSKLDLGSEFTYINAGSFNTDITTSNEAKPFVRKTLSELPPNTDLSGAMYFQQGAFNATDTSVFAEYTLSVKKGDRELLIATSKLTDKVTDLKAILELDKAILNSKPDENLNAFKDEINKRKQEIDKKIAALGTSTGSGKDFIEILDQG</sequence>
<proteinExistence type="predicted"/>
<dbReference type="RefSeq" id="WP_006802527.1">
    <property type="nucleotide sequence ID" value="NZ_CABKOI010000020.1"/>
</dbReference>
<dbReference type="AlphaFoldDB" id="A0A2N3PKT5"/>
<keyword evidence="2" id="KW-1185">Reference proteome</keyword>
<dbReference type="GeneID" id="97290078"/>
<dbReference type="STRING" id="556267.HWAG_00831"/>
<comment type="caution">
    <text evidence="1">The sequence shown here is derived from an EMBL/GenBank/DDBJ whole genome shotgun (WGS) entry which is preliminary data.</text>
</comment>
<dbReference type="OrthoDB" id="5317620at2"/>
<gene>
    <name evidence="1" type="ORF">BCM31_01980</name>
</gene>
<accession>A0A2N3PKT5</accession>
<protein>
    <submittedName>
        <fullName evidence="1">Uncharacterized protein</fullName>
    </submittedName>
</protein>
<dbReference type="Proteomes" id="UP000233350">
    <property type="component" value="Unassembled WGS sequence"/>
</dbReference>
<organism evidence="1 2">
    <name type="scientific">Helicobacter winghamensis</name>
    <dbReference type="NCBI Taxonomy" id="157268"/>
    <lineage>
        <taxon>Bacteria</taxon>
        <taxon>Pseudomonadati</taxon>
        <taxon>Campylobacterota</taxon>
        <taxon>Epsilonproteobacteria</taxon>
        <taxon>Campylobacterales</taxon>
        <taxon>Helicobacteraceae</taxon>
        <taxon>Helicobacter</taxon>
    </lineage>
</organism>
<evidence type="ECO:0000313" key="2">
    <source>
        <dbReference type="Proteomes" id="UP000233350"/>
    </source>
</evidence>